<organism evidence="4 5">
    <name type="scientific">Viridothelium virens</name>
    <name type="common">Speckled blister lichen</name>
    <name type="synonym">Trypethelium virens</name>
    <dbReference type="NCBI Taxonomy" id="1048519"/>
    <lineage>
        <taxon>Eukaryota</taxon>
        <taxon>Fungi</taxon>
        <taxon>Dikarya</taxon>
        <taxon>Ascomycota</taxon>
        <taxon>Pezizomycotina</taxon>
        <taxon>Dothideomycetes</taxon>
        <taxon>Dothideomycetes incertae sedis</taxon>
        <taxon>Trypetheliales</taxon>
        <taxon>Trypetheliaceae</taxon>
        <taxon>Viridothelium</taxon>
    </lineage>
</organism>
<keyword evidence="1" id="KW-0677">Repeat</keyword>
<dbReference type="PROSITE" id="PS50088">
    <property type="entry name" value="ANK_REPEAT"/>
    <property type="match status" value="2"/>
</dbReference>
<keyword evidence="2 3" id="KW-0040">ANK repeat</keyword>
<name>A0A6A6H447_VIRVR</name>
<evidence type="ECO:0000256" key="3">
    <source>
        <dbReference type="PROSITE-ProRule" id="PRU00023"/>
    </source>
</evidence>
<dbReference type="Pfam" id="PF12796">
    <property type="entry name" value="Ank_2"/>
    <property type="match status" value="1"/>
</dbReference>
<evidence type="ECO:0000313" key="5">
    <source>
        <dbReference type="Proteomes" id="UP000800092"/>
    </source>
</evidence>
<dbReference type="SUPFAM" id="SSF48403">
    <property type="entry name" value="Ankyrin repeat"/>
    <property type="match status" value="1"/>
</dbReference>
<feature type="repeat" description="ANK" evidence="3">
    <location>
        <begin position="1"/>
        <end position="22"/>
    </location>
</feature>
<reference evidence="4" key="1">
    <citation type="journal article" date="2020" name="Stud. Mycol.">
        <title>101 Dothideomycetes genomes: a test case for predicting lifestyles and emergence of pathogens.</title>
        <authorList>
            <person name="Haridas S."/>
            <person name="Albert R."/>
            <person name="Binder M."/>
            <person name="Bloem J."/>
            <person name="Labutti K."/>
            <person name="Salamov A."/>
            <person name="Andreopoulos B."/>
            <person name="Baker S."/>
            <person name="Barry K."/>
            <person name="Bills G."/>
            <person name="Bluhm B."/>
            <person name="Cannon C."/>
            <person name="Castanera R."/>
            <person name="Culley D."/>
            <person name="Daum C."/>
            <person name="Ezra D."/>
            <person name="Gonzalez J."/>
            <person name="Henrissat B."/>
            <person name="Kuo A."/>
            <person name="Liang C."/>
            <person name="Lipzen A."/>
            <person name="Lutzoni F."/>
            <person name="Magnuson J."/>
            <person name="Mondo S."/>
            <person name="Nolan M."/>
            <person name="Ohm R."/>
            <person name="Pangilinan J."/>
            <person name="Park H.-J."/>
            <person name="Ramirez L."/>
            <person name="Alfaro M."/>
            <person name="Sun H."/>
            <person name="Tritt A."/>
            <person name="Yoshinaga Y."/>
            <person name="Zwiers L.-H."/>
            <person name="Turgeon B."/>
            <person name="Goodwin S."/>
            <person name="Spatafora J."/>
            <person name="Crous P."/>
            <person name="Grigoriev I."/>
        </authorList>
    </citation>
    <scope>NUCLEOTIDE SEQUENCE</scope>
    <source>
        <strain evidence="4">Tuck. ex Michener</strain>
    </source>
</reference>
<dbReference type="Gene3D" id="1.25.40.20">
    <property type="entry name" value="Ankyrin repeat-containing domain"/>
    <property type="match status" value="1"/>
</dbReference>
<feature type="repeat" description="ANK" evidence="3">
    <location>
        <begin position="24"/>
        <end position="51"/>
    </location>
</feature>
<dbReference type="AlphaFoldDB" id="A0A6A6H447"/>
<dbReference type="EMBL" id="ML991811">
    <property type="protein sequence ID" value="KAF2232874.1"/>
    <property type="molecule type" value="Genomic_DNA"/>
</dbReference>
<protein>
    <submittedName>
        <fullName evidence="4">Ankyrin</fullName>
    </submittedName>
</protein>
<evidence type="ECO:0000256" key="2">
    <source>
        <dbReference type="ARBA" id="ARBA00023043"/>
    </source>
</evidence>
<dbReference type="Proteomes" id="UP000800092">
    <property type="component" value="Unassembled WGS sequence"/>
</dbReference>
<keyword evidence="5" id="KW-1185">Reference proteome</keyword>
<proteinExistence type="predicted"/>
<dbReference type="PANTHER" id="PTHR24171:SF9">
    <property type="entry name" value="ANKYRIN REPEAT DOMAIN-CONTAINING PROTEIN 39"/>
    <property type="match status" value="1"/>
</dbReference>
<evidence type="ECO:0000313" key="4">
    <source>
        <dbReference type="EMBL" id="KAF2232874.1"/>
    </source>
</evidence>
<dbReference type="PANTHER" id="PTHR24171">
    <property type="entry name" value="ANKYRIN REPEAT DOMAIN-CONTAINING PROTEIN 39-RELATED"/>
    <property type="match status" value="1"/>
</dbReference>
<gene>
    <name evidence="4" type="ORF">EV356DRAFT_534176</name>
</gene>
<dbReference type="InterPro" id="IPR036770">
    <property type="entry name" value="Ankyrin_rpt-contain_sf"/>
</dbReference>
<dbReference type="OrthoDB" id="4772757at2759"/>
<evidence type="ECO:0000256" key="1">
    <source>
        <dbReference type="ARBA" id="ARBA00022737"/>
    </source>
</evidence>
<accession>A0A6A6H447</accession>
<dbReference type="PROSITE" id="PS50297">
    <property type="entry name" value="ANK_REP_REGION"/>
    <property type="match status" value="2"/>
</dbReference>
<dbReference type="InterPro" id="IPR002110">
    <property type="entry name" value="Ankyrin_rpt"/>
</dbReference>
<sequence>MGNLKFVQFLLDRGADVNAEDDYRCHTALQKAVKKGKLELIQLLLDQGAKVKKGALQEAVKAAKPELVQLLLGRGAYIDKGTLRAALKRAADQGNKSIVQLLKQQDMLKEVASEELVEGLGGTWVRG</sequence>